<dbReference type="PROSITE" id="PS51257">
    <property type="entry name" value="PROKAR_LIPOPROTEIN"/>
    <property type="match status" value="1"/>
</dbReference>
<feature type="chain" id="PRO_5030991659" description="Lipoprotein" evidence="1">
    <location>
        <begin position="25"/>
        <end position="111"/>
    </location>
</feature>
<proteinExistence type="predicted"/>
<evidence type="ECO:0000313" key="3">
    <source>
        <dbReference type="Proteomes" id="UP000034444"/>
    </source>
</evidence>
<evidence type="ECO:0008006" key="4">
    <source>
        <dbReference type="Google" id="ProtNLM"/>
    </source>
</evidence>
<sequence>MKRRLTIALSAVVLAGIFSGCANEYIDVPFTATDKVSACAKTEKDLAKVDEFISKINAMPASQVEEYIAALPAPDITNSSEKRPVLRDANARKDQLKAKQQQLGCEVQAKK</sequence>
<accession>A0A7U4RQ86</accession>
<dbReference type="RefSeq" id="WP_046550507.1">
    <property type="nucleotide sequence ID" value="NZ_CP011308.1"/>
</dbReference>
<name>A0A7U4RQ86_9BACT</name>
<keyword evidence="1" id="KW-0732">Signal</keyword>
<protein>
    <recommendedName>
        <fullName evidence="4">Lipoprotein</fullName>
    </recommendedName>
</protein>
<feature type="signal peptide" evidence="1">
    <location>
        <begin position="1"/>
        <end position="24"/>
    </location>
</feature>
<dbReference type="AlphaFoldDB" id="A0A7U4RQ86"/>
<dbReference type="OrthoDB" id="5372920at2"/>
<dbReference type="Proteomes" id="UP000034444">
    <property type="component" value="Chromosome"/>
</dbReference>
<organism evidence="2 3">
    <name type="scientific">Sulfurovum lithotrophicum</name>
    <dbReference type="NCBI Taxonomy" id="206403"/>
    <lineage>
        <taxon>Bacteria</taxon>
        <taxon>Pseudomonadati</taxon>
        <taxon>Campylobacterota</taxon>
        <taxon>Epsilonproteobacteria</taxon>
        <taxon>Campylobacterales</taxon>
        <taxon>Sulfurovaceae</taxon>
        <taxon>Sulfurovum</taxon>
    </lineage>
</organism>
<evidence type="ECO:0000256" key="1">
    <source>
        <dbReference type="SAM" id="SignalP"/>
    </source>
</evidence>
<dbReference type="EMBL" id="CP011308">
    <property type="protein sequence ID" value="AKF24411.1"/>
    <property type="molecule type" value="Genomic_DNA"/>
</dbReference>
<reference evidence="2 3" key="1">
    <citation type="submission" date="2015-04" db="EMBL/GenBank/DDBJ databases">
        <title>Complete genome sequence of Sulfurovum lithotrophicum ATCC BAA-797T.</title>
        <authorList>
            <person name="Ahn J."/>
            <person name="Park G."/>
            <person name="Jeon W."/>
            <person name="Jang Y."/>
            <person name="Jang M."/>
            <person name="Lee H."/>
            <person name="Lee H."/>
        </authorList>
    </citation>
    <scope>NUCLEOTIDE SEQUENCE [LARGE SCALE GENOMIC DNA]</scope>
    <source>
        <strain evidence="3">ATCC BAA-797 / 42BKT</strain>
    </source>
</reference>
<keyword evidence="3" id="KW-1185">Reference proteome</keyword>
<evidence type="ECO:0000313" key="2">
    <source>
        <dbReference type="EMBL" id="AKF24411.1"/>
    </source>
</evidence>
<reference evidence="3" key="2">
    <citation type="journal article" date="2017" name="Stand. Genomic Sci.">
        <title>Complete genome sequence of the sulfur-oxidizing chemolithoautotrophic Sulfurovum lithotrophicum 42BKTT.</title>
        <authorList>
            <person name="Jeon W."/>
            <person name="Priscilla L."/>
            <person name="Park G."/>
            <person name="Lee H."/>
            <person name="Lee N."/>
            <person name="Lee D."/>
            <person name="Kwon H."/>
            <person name="Ahn I."/>
            <person name="Lee C."/>
            <person name="Lee H."/>
            <person name="Ahn J."/>
        </authorList>
    </citation>
    <scope>NUCLEOTIDE SEQUENCE [LARGE SCALE GENOMIC DNA]</scope>
    <source>
        <strain evidence="3">ATCC BAA-797 / 42BKT</strain>
    </source>
</reference>
<dbReference type="KEGG" id="slh:YH65_02620"/>
<gene>
    <name evidence="2" type="ORF">YH65_02620</name>
</gene>